<evidence type="ECO:0000313" key="2">
    <source>
        <dbReference type="Proteomes" id="UP000799753"/>
    </source>
</evidence>
<sequence length="138" mass="14955">MAAQLSTPLLCHHFQHAAYGTHSVGTESSTSSCALSYDHLCTRSGPRRAASASRKIFHLERLPLSRDEIGDSTTSLNSNGLTCRLFKAATMKALAREEAILISALPFSASNCRLRGTADRCLIVYNHGTSEYVSHTSI</sequence>
<name>A0A6A6SA66_9PLEO</name>
<dbReference type="EMBL" id="MU006779">
    <property type="protein sequence ID" value="KAF2644107.1"/>
    <property type="molecule type" value="Genomic_DNA"/>
</dbReference>
<proteinExistence type="predicted"/>
<reference evidence="1" key="1">
    <citation type="journal article" date="2020" name="Stud. Mycol.">
        <title>101 Dothideomycetes genomes: a test case for predicting lifestyles and emergence of pathogens.</title>
        <authorList>
            <person name="Haridas S."/>
            <person name="Albert R."/>
            <person name="Binder M."/>
            <person name="Bloem J."/>
            <person name="Labutti K."/>
            <person name="Salamov A."/>
            <person name="Andreopoulos B."/>
            <person name="Baker S."/>
            <person name="Barry K."/>
            <person name="Bills G."/>
            <person name="Bluhm B."/>
            <person name="Cannon C."/>
            <person name="Castanera R."/>
            <person name="Culley D."/>
            <person name="Daum C."/>
            <person name="Ezra D."/>
            <person name="Gonzalez J."/>
            <person name="Henrissat B."/>
            <person name="Kuo A."/>
            <person name="Liang C."/>
            <person name="Lipzen A."/>
            <person name="Lutzoni F."/>
            <person name="Magnuson J."/>
            <person name="Mondo S."/>
            <person name="Nolan M."/>
            <person name="Ohm R."/>
            <person name="Pangilinan J."/>
            <person name="Park H.-J."/>
            <person name="Ramirez L."/>
            <person name="Alfaro M."/>
            <person name="Sun H."/>
            <person name="Tritt A."/>
            <person name="Yoshinaga Y."/>
            <person name="Zwiers L.-H."/>
            <person name="Turgeon B."/>
            <person name="Goodwin S."/>
            <person name="Spatafora J."/>
            <person name="Crous P."/>
            <person name="Grigoriev I."/>
        </authorList>
    </citation>
    <scope>NUCLEOTIDE SEQUENCE</scope>
    <source>
        <strain evidence="1">CBS 473.64</strain>
    </source>
</reference>
<protein>
    <submittedName>
        <fullName evidence="1">Uncharacterized protein</fullName>
    </submittedName>
</protein>
<evidence type="ECO:0000313" key="1">
    <source>
        <dbReference type="EMBL" id="KAF2644107.1"/>
    </source>
</evidence>
<gene>
    <name evidence="1" type="ORF">P280DRAFT_466788</name>
</gene>
<organism evidence="1 2">
    <name type="scientific">Massarina eburnea CBS 473.64</name>
    <dbReference type="NCBI Taxonomy" id="1395130"/>
    <lineage>
        <taxon>Eukaryota</taxon>
        <taxon>Fungi</taxon>
        <taxon>Dikarya</taxon>
        <taxon>Ascomycota</taxon>
        <taxon>Pezizomycotina</taxon>
        <taxon>Dothideomycetes</taxon>
        <taxon>Pleosporomycetidae</taxon>
        <taxon>Pleosporales</taxon>
        <taxon>Massarineae</taxon>
        <taxon>Massarinaceae</taxon>
        <taxon>Massarina</taxon>
    </lineage>
</organism>
<accession>A0A6A6SA66</accession>
<dbReference type="AlphaFoldDB" id="A0A6A6SA66"/>
<dbReference type="Proteomes" id="UP000799753">
    <property type="component" value="Unassembled WGS sequence"/>
</dbReference>
<keyword evidence="2" id="KW-1185">Reference proteome</keyword>